<organism evidence="4 5">
    <name type="scientific">Flammeovirga pectinis</name>
    <dbReference type="NCBI Taxonomy" id="2494373"/>
    <lineage>
        <taxon>Bacteria</taxon>
        <taxon>Pseudomonadati</taxon>
        <taxon>Bacteroidota</taxon>
        <taxon>Cytophagia</taxon>
        <taxon>Cytophagales</taxon>
        <taxon>Flammeovirgaceae</taxon>
        <taxon>Flammeovirga</taxon>
    </lineage>
</organism>
<evidence type="ECO:0000256" key="1">
    <source>
        <dbReference type="ARBA" id="ARBA00023125"/>
    </source>
</evidence>
<dbReference type="Pfam" id="PF00440">
    <property type="entry name" value="TetR_N"/>
    <property type="match status" value="1"/>
</dbReference>
<dbReference type="InterPro" id="IPR001647">
    <property type="entry name" value="HTH_TetR"/>
</dbReference>
<feature type="domain" description="HTH tetR-type" evidence="3">
    <location>
        <begin position="1"/>
        <end position="61"/>
    </location>
</feature>
<protein>
    <submittedName>
        <fullName evidence="4">TetR/AcrR family transcriptional regulator</fullName>
    </submittedName>
</protein>
<dbReference type="Gene3D" id="1.10.357.10">
    <property type="entry name" value="Tetracycline Repressor, domain 2"/>
    <property type="match status" value="1"/>
</dbReference>
<dbReference type="EMBL" id="CP034562">
    <property type="protein sequence ID" value="AZQ62270.1"/>
    <property type="molecule type" value="Genomic_DNA"/>
</dbReference>
<accession>A0A3Q9FLA3</accession>
<dbReference type="KEGG" id="fll:EI427_08475"/>
<dbReference type="OrthoDB" id="9789566at2"/>
<dbReference type="InterPro" id="IPR009057">
    <property type="entry name" value="Homeodomain-like_sf"/>
</dbReference>
<dbReference type="SUPFAM" id="SSF46689">
    <property type="entry name" value="Homeodomain-like"/>
    <property type="match status" value="1"/>
</dbReference>
<dbReference type="PANTHER" id="PTHR30328:SF54">
    <property type="entry name" value="HTH-TYPE TRANSCRIPTIONAL REPRESSOR SCO4008"/>
    <property type="match status" value="1"/>
</dbReference>
<dbReference type="RefSeq" id="WP_126613606.1">
    <property type="nucleotide sequence ID" value="NZ_CP034562.1"/>
</dbReference>
<sequence>MESKDKILEVATEIFQLKGKSGARMQEIADAAGVNKALVHYYFKNKEGLFQEVFQDLIRKTILPIVDVLKGPESLDSKIAKFIDLYIDTLKENPNMVTFIIGELQMNKAPFTPSKDMQDTIIAIGKQLQEDTNFISIHPLQFMTTLLGACIFPFIAKPMFANFNQIDSFSFDEFIEERKSILHQIILNGIKSKKNG</sequence>
<evidence type="ECO:0000256" key="2">
    <source>
        <dbReference type="PROSITE-ProRule" id="PRU00335"/>
    </source>
</evidence>
<evidence type="ECO:0000313" key="5">
    <source>
        <dbReference type="Proteomes" id="UP000267268"/>
    </source>
</evidence>
<gene>
    <name evidence="4" type="ORF">EI427_08475</name>
</gene>
<proteinExistence type="predicted"/>
<reference evidence="4 5" key="1">
    <citation type="submission" date="2018-12" db="EMBL/GenBank/DDBJ databases">
        <title>Flammeovirga pectinis sp. nov., isolated from the gut of the Korean scallop, Patinopecten yessoensis.</title>
        <authorList>
            <person name="Bae J.-W."/>
            <person name="Jeong Y.-S."/>
            <person name="Kang W."/>
        </authorList>
    </citation>
    <scope>NUCLEOTIDE SEQUENCE [LARGE SCALE GENOMIC DNA]</scope>
    <source>
        <strain evidence="4 5">L12M1</strain>
    </source>
</reference>
<dbReference type="PANTHER" id="PTHR30328">
    <property type="entry name" value="TRANSCRIPTIONAL REPRESSOR"/>
    <property type="match status" value="1"/>
</dbReference>
<keyword evidence="1 2" id="KW-0238">DNA-binding</keyword>
<dbReference type="Proteomes" id="UP000267268">
    <property type="component" value="Chromosome 1"/>
</dbReference>
<dbReference type="PRINTS" id="PR00455">
    <property type="entry name" value="HTHTETR"/>
</dbReference>
<evidence type="ECO:0000259" key="3">
    <source>
        <dbReference type="PROSITE" id="PS50977"/>
    </source>
</evidence>
<keyword evidence="5" id="KW-1185">Reference proteome</keyword>
<feature type="DNA-binding region" description="H-T-H motif" evidence="2">
    <location>
        <begin position="24"/>
        <end position="43"/>
    </location>
</feature>
<dbReference type="GO" id="GO:0003677">
    <property type="term" value="F:DNA binding"/>
    <property type="evidence" value="ECO:0007669"/>
    <property type="project" value="UniProtKB-UniRule"/>
</dbReference>
<evidence type="ECO:0000313" key="4">
    <source>
        <dbReference type="EMBL" id="AZQ62270.1"/>
    </source>
</evidence>
<name>A0A3Q9FLA3_9BACT</name>
<dbReference type="InterPro" id="IPR050109">
    <property type="entry name" value="HTH-type_TetR-like_transc_reg"/>
</dbReference>
<dbReference type="AlphaFoldDB" id="A0A3Q9FLA3"/>
<dbReference type="PROSITE" id="PS50977">
    <property type="entry name" value="HTH_TETR_2"/>
    <property type="match status" value="1"/>
</dbReference>